<keyword evidence="1" id="KW-0472">Membrane</keyword>
<dbReference type="AlphaFoldDB" id="A0AAN9S9G7"/>
<keyword evidence="3" id="KW-1185">Reference proteome</keyword>
<keyword evidence="1" id="KW-0812">Transmembrane</keyword>
<reference evidence="2 3" key="1">
    <citation type="submission" date="2024-01" db="EMBL/GenBank/DDBJ databases">
        <title>The genomes of 5 underutilized Papilionoideae crops provide insights into root nodulation and disease resistanc.</title>
        <authorList>
            <person name="Jiang F."/>
        </authorList>
    </citation>
    <scope>NUCLEOTIDE SEQUENCE [LARGE SCALE GENOMIC DNA]</scope>
    <source>
        <strain evidence="2">DUOXIRENSHENG_FW03</strain>
        <tissue evidence="2">Leaves</tissue>
    </source>
</reference>
<keyword evidence="1" id="KW-1133">Transmembrane helix</keyword>
<evidence type="ECO:0000313" key="2">
    <source>
        <dbReference type="EMBL" id="KAK7392044.1"/>
    </source>
</evidence>
<feature type="transmembrane region" description="Helical" evidence="1">
    <location>
        <begin position="90"/>
        <end position="112"/>
    </location>
</feature>
<name>A0AAN9S9G7_PSOTE</name>
<evidence type="ECO:0000313" key="3">
    <source>
        <dbReference type="Proteomes" id="UP001386955"/>
    </source>
</evidence>
<gene>
    <name evidence="2" type="ORF">VNO78_20470</name>
</gene>
<evidence type="ECO:0000256" key="1">
    <source>
        <dbReference type="SAM" id="Phobius"/>
    </source>
</evidence>
<organism evidence="2 3">
    <name type="scientific">Psophocarpus tetragonolobus</name>
    <name type="common">Winged bean</name>
    <name type="synonym">Dolichos tetragonolobus</name>
    <dbReference type="NCBI Taxonomy" id="3891"/>
    <lineage>
        <taxon>Eukaryota</taxon>
        <taxon>Viridiplantae</taxon>
        <taxon>Streptophyta</taxon>
        <taxon>Embryophyta</taxon>
        <taxon>Tracheophyta</taxon>
        <taxon>Spermatophyta</taxon>
        <taxon>Magnoliopsida</taxon>
        <taxon>eudicotyledons</taxon>
        <taxon>Gunneridae</taxon>
        <taxon>Pentapetalae</taxon>
        <taxon>rosids</taxon>
        <taxon>fabids</taxon>
        <taxon>Fabales</taxon>
        <taxon>Fabaceae</taxon>
        <taxon>Papilionoideae</taxon>
        <taxon>50 kb inversion clade</taxon>
        <taxon>NPAAA clade</taxon>
        <taxon>indigoferoid/millettioid clade</taxon>
        <taxon>Phaseoleae</taxon>
        <taxon>Psophocarpus</taxon>
    </lineage>
</organism>
<accession>A0AAN9S9G7</accession>
<protein>
    <submittedName>
        <fullName evidence="2">Uncharacterized protein</fullName>
    </submittedName>
</protein>
<dbReference type="Proteomes" id="UP001386955">
    <property type="component" value="Unassembled WGS sequence"/>
</dbReference>
<comment type="caution">
    <text evidence="2">The sequence shown here is derived from an EMBL/GenBank/DDBJ whole genome shotgun (WGS) entry which is preliminary data.</text>
</comment>
<proteinExistence type="predicted"/>
<sequence length="161" mass="18431">MIHDYTWDTYSTVHPQSFLSFENEFALISHLLDDLDLVIIVLNGLGHSFCEFTVFIRTRDTPLLFDELFDKLIHFEISCNVTNANNKRSLPLLIILVALAVRNSPILLVIPIQMALTMQHRTATTFLLVIMVRVPDGLYPCVNIVINEATQPKHAINYMDF</sequence>
<dbReference type="EMBL" id="JAYMYS010000005">
    <property type="protein sequence ID" value="KAK7392044.1"/>
    <property type="molecule type" value="Genomic_DNA"/>
</dbReference>